<dbReference type="NCBIfam" id="TIGR03221">
    <property type="entry name" value="muco_delta"/>
    <property type="match status" value="1"/>
</dbReference>
<sequence length="102" mass="11665">MLFLARMDVNFPEDMAPDTMADFQAREKAYSSDLQNRGIMKGIWRVVGEYSNYSMYEVDGHDELHAIFQGFPMFKYMDVKVTPLATHPNATKDDFFAPATGN</sequence>
<evidence type="ECO:0000256" key="4">
    <source>
        <dbReference type="ARBA" id="ARBA00011365"/>
    </source>
</evidence>
<proteinExistence type="inferred from homology"/>
<dbReference type="AlphaFoldDB" id="A0A095YCR0"/>
<evidence type="ECO:0000256" key="1">
    <source>
        <dbReference type="ARBA" id="ARBA00001739"/>
    </source>
</evidence>
<comment type="caution">
    <text evidence="10">The sequence shown here is derived from an EMBL/GenBank/DDBJ whole genome shotgun (WGS) entry which is preliminary data.</text>
</comment>
<dbReference type="InterPro" id="IPR003464">
    <property type="entry name" value="Muconolactone_d_Isoase"/>
</dbReference>
<evidence type="ECO:0000313" key="11">
    <source>
        <dbReference type="Proteomes" id="UP000053528"/>
    </source>
</evidence>
<dbReference type="Gene3D" id="3.30.70.1060">
    <property type="entry name" value="Dimeric alpha+beta barrel"/>
    <property type="match status" value="1"/>
</dbReference>
<dbReference type="GO" id="GO:0016159">
    <property type="term" value="F:muconolactone delta-isomerase activity"/>
    <property type="evidence" value="ECO:0007669"/>
    <property type="project" value="UniProtKB-UniRule"/>
</dbReference>
<evidence type="ECO:0000256" key="2">
    <source>
        <dbReference type="ARBA" id="ARBA00005193"/>
    </source>
</evidence>
<name>A0A095YCR0_9MICC</name>
<protein>
    <recommendedName>
        <fullName evidence="5 8">Muconolactone Delta-isomerase</fullName>
        <ecNumber evidence="5 8">5.3.3.4</ecNumber>
    </recommendedName>
</protein>
<evidence type="ECO:0000259" key="9">
    <source>
        <dbReference type="Pfam" id="PF02426"/>
    </source>
</evidence>
<accession>A0A095YCR0</accession>
<dbReference type="InterPro" id="IPR011008">
    <property type="entry name" value="Dimeric_a/b-barrel"/>
</dbReference>
<evidence type="ECO:0000256" key="8">
    <source>
        <dbReference type="NCBIfam" id="TIGR03221"/>
    </source>
</evidence>
<evidence type="ECO:0000313" key="10">
    <source>
        <dbReference type="EMBL" id="KGF19881.1"/>
    </source>
</evidence>
<dbReference type="EMBL" id="JRNH01000023">
    <property type="protein sequence ID" value="KGF19881.1"/>
    <property type="molecule type" value="Genomic_DNA"/>
</dbReference>
<dbReference type="PIRSF" id="PIRSF001486">
    <property type="entry name" value="CatC"/>
    <property type="match status" value="1"/>
</dbReference>
<evidence type="ECO:0000256" key="6">
    <source>
        <dbReference type="ARBA" id="ARBA00022797"/>
    </source>
</evidence>
<evidence type="ECO:0000256" key="7">
    <source>
        <dbReference type="ARBA" id="ARBA00023235"/>
    </source>
</evidence>
<comment type="catalytic activity">
    <reaction evidence="1">
        <text>(S)-muconolactone = (4,5-dihydro-5-oxofuran-2-yl)-acetate</text>
        <dbReference type="Rhea" id="RHEA:12348"/>
        <dbReference type="ChEBI" id="CHEBI:58425"/>
        <dbReference type="ChEBI" id="CHEBI:58736"/>
        <dbReference type="EC" id="5.3.3.4"/>
    </reaction>
</comment>
<keyword evidence="6" id="KW-0058">Aromatic hydrocarbons catabolism</keyword>
<dbReference type="Pfam" id="PF02426">
    <property type="entry name" value="MIase"/>
    <property type="match status" value="1"/>
</dbReference>
<organism evidence="10 11">
    <name type="scientific">Pseudoglutamicibacter albus DNF00011</name>
    <dbReference type="NCBI Taxonomy" id="1401063"/>
    <lineage>
        <taxon>Bacteria</taxon>
        <taxon>Bacillati</taxon>
        <taxon>Actinomycetota</taxon>
        <taxon>Actinomycetes</taxon>
        <taxon>Micrococcales</taxon>
        <taxon>Micrococcaceae</taxon>
        <taxon>Pseudoglutamicibacter</taxon>
    </lineage>
</organism>
<dbReference type="EC" id="5.3.3.4" evidence="5 8"/>
<gene>
    <name evidence="10" type="ORF">HMPREF2128_07815</name>
</gene>
<comment type="similarity">
    <text evidence="3">Belongs to the muconolactone Delta-isomerase family.</text>
</comment>
<keyword evidence="7 10" id="KW-0413">Isomerase</keyword>
<dbReference type="UniPathway" id="UPA00157">
    <property type="reaction ID" value="UER00260"/>
</dbReference>
<evidence type="ECO:0000256" key="3">
    <source>
        <dbReference type="ARBA" id="ARBA00010882"/>
    </source>
</evidence>
<comment type="pathway">
    <text evidence="2">Aromatic compound metabolism; beta-ketoadipate pathway; 5-oxo-4,5-dihydro-2-furylacetate from catechol: step 3/3.</text>
</comment>
<dbReference type="Proteomes" id="UP000053528">
    <property type="component" value="Unassembled WGS sequence"/>
</dbReference>
<evidence type="ECO:0000256" key="5">
    <source>
        <dbReference type="ARBA" id="ARBA00012070"/>
    </source>
</evidence>
<feature type="domain" description="Muconolactone isomerase" evidence="9">
    <location>
        <begin position="1"/>
        <end position="89"/>
    </location>
</feature>
<dbReference type="InterPro" id="IPR026029">
    <property type="entry name" value="MLI_dom"/>
</dbReference>
<dbReference type="GO" id="GO:0042952">
    <property type="term" value="P:beta-ketoadipate pathway"/>
    <property type="evidence" value="ECO:0007669"/>
    <property type="project" value="UniProtKB-UniRule"/>
</dbReference>
<comment type="subunit">
    <text evidence="4">Homodecamer.</text>
</comment>
<reference evidence="10 11" key="1">
    <citation type="submission" date="2014-07" db="EMBL/GenBank/DDBJ databases">
        <authorList>
            <person name="McCorrison J."/>
            <person name="Sanka R."/>
            <person name="Torralba M."/>
            <person name="Gillis M."/>
            <person name="Haft D.H."/>
            <person name="Methe B."/>
            <person name="Sutton G."/>
            <person name="Nelson K.E."/>
        </authorList>
    </citation>
    <scope>NUCLEOTIDE SEQUENCE [LARGE SCALE GENOMIC DNA]</scope>
    <source>
        <strain evidence="10 11">DNF00011</strain>
    </source>
</reference>
<dbReference type="SUPFAM" id="SSF54909">
    <property type="entry name" value="Dimeric alpha+beta barrel"/>
    <property type="match status" value="1"/>
</dbReference>